<organism evidence="4 5">
    <name type="scientific">Halopenitus salinus</name>
    <dbReference type="NCBI Taxonomy" id="1198295"/>
    <lineage>
        <taxon>Archaea</taxon>
        <taxon>Methanobacteriati</taxon>
        <taxon>Methanobacteriota</taxon>
        <taxon>Stenosarchaea group</taxon>
        <taxon>Halobacteria</taxon>
        <taxon>Halobacteriales</taxon>
        <taxon>Haloferacaceae</taxon>
        <taxon>Halopenitus</taxon>
    </lineage>
</organism>
<name>A0ABD5V3T3_9EURY</name>
<feature type="transmembrane region" description="Helical" evidence="2">
    <location>
        <begin position="446"/>
        <end position="468"/>
    </location>
</feature>
<keyword evidence="2" id="KW-1133">Transmembrane helix</keyword>
<evidence type="ECO:0000256" key="2">
    <source>
        <dbReference type="SAM" id="Phobius"/>
    </source>
</evidence>
<feature type="transmembrane region" description="Helical" evidence="2">
    <location>
        <begin position="59"/>
        <end position="77"/>
    </location>
</feature>
<dbReference type="EMBL" id="JBHSXL010000014">
    <property type="protein sequence ID" value="MFC6893846.1"/>
    <property type="molecule type" value="Genomic_DNA"/>
</dbReference>
<feature type="region of interest" description="Disordered" evidence="1">
    <location>
        <begin position="26"/>
        <end position="46"/>
    </location>
</feature>
<feature type="transmembrane region" description="Helical" evidence="2">
    <location>
        <begin position="383"/>
        <end position="406"/>
    </location>
</feature>
<dbReference type="PROSITE" id="PS50850">
    <property type="entry name" value="MFS"/>
    <property type="match status" value="1"/>
</dbReference>
<feature type="transmembrane region" description="Helical" evidence="2">
    <location>
        <begin position="153"/>
        <end position="175"/>
    </location>
</feature>
<dbReference type="InterPro" id="IPR036259">
    <property type="entry name" value="MFS_trans_sf"/>
</dbReference>
<evidence type="ECO:0000259" key="3">
    <source>
        <dbReference type="PROSITE" id="PS50850"/>
    </source>
</evidence>
<feature type="region of interest" description="Disordered" evidence="1">
    <location>
        <begin position="242"/>
        <end position="276"/>
    </location>
</feature>
<keyword evidence="2" id="KW-0472">Membrane</keyword>
<feature type="compositionally biased region" description="Basic and acidic residues" evidence="1">
    <location>
        <begin position="27"/>
        <end position="46"/>
    </location>
</feature>
<feature type="transmembrane region" description="Helical" evidence="2">
    <location>
        <begin position="187"/>
        <end position="207"/>
    </location>
</feature>
<sequence length="480" mass="48711">MTRIVPSRPSNDSSIAVRLASSIAGARSDRGDAETDGDRGAKGIDAETADRDGAARRRLAGVVWLVLVSQVLVYPGVPDIVVALGAPAGVSAGMWFLVAEFAAFVAFAGPWGAASDALGRRGPLVVTGAVGGSLAYLTLAAAPRLGFGFSEALGVRVAGGALTIGAFSLAITMLMDLGGGHGRNMGAAGVAIGLGAALGSVVGGGLADLDPFYPIYASAGVLAAAGLLASTVADRTVTRRIQASETRDGASSPETSSPEVPNPEAPTPETSTPIDEDPGFREVFARIRAVPALLVPFAFGFIDRLTAGFFALVGVYYFQEGAFSLSAFGAGVTLALFFVPFALLQYPMGVLSDRIGRFLPVVVGSVAYGFVIIAVGLAPTYPIAAGAMVLVGVCGALVAPATMALVTDLVGVDERGAAMGLFNVFGSLGFLTGFLVGGTVTEGFDYLTAFLVVGSMEIAIAIALFPAVRRIAARIETPAL</sequence>
<feature type="transmembrane region" description="Helical" evidence="2">
    <location>
        <begin position="213"/>
        <end position="233"/>
    </location>
</feature>
<dbReference type="SUPFAM" id="SSF103473">
    <property type="entry name" value="MFS general substrate transporter"/>
    <property type="match status" value="1"/>
</dbReference>
<feature type="domain" description="Major facilitator superfamily (MFS) profile" evidence="3">
    <location>
        <begin position="292"/>
        <end position="480"/>
    </location>
</feature>
<feature type="transmembrane region" description="Helical" evidence="2">
    <location>
        <begin position="124"/>
        <end position="147"/>
    </location>
</feature>
<feature type="transmembrane region" description="Helical" evidence="2">
    <location>
        <begin position="418"/>
        <end position="440"/>
    </location>
</feature>
<dbReference type="Pfam" id="PF07690">
    <property type="entry name" value="MFS_1"/>
    <property type="match status" value="1"/>
</dbReference>
<feature type="transmembrane region" description="Helical" evidence="2">
    <location>
        <begin position="92"/>
        <end position="112"/>
    </location>
</feature>
<dbReference type="InterPro" id="IPR011701">
    <property type="entry name" value="MFS"/>
</dbReference>
<keyword evidence="5" id="KW-1185">Reference proteome</keyword>
<proteinExistence type="predicted"/>
<reference evidence="4 5" key="1">
    <citation type="journal article" date="2019" name="Int. J. Syst. Evol. Microbiol.">
        <title>The Global Catalogue of Microorganisms (GCM) 10K type strain sequencing project: providing services to taxonomists for standard genome sequencing and annotation.</title>
        <authorList>
            <consortium name="The Broad Institute Genomics Platform"/>
            <consortium name="The Broad Institute Genome Sequencing Center for Infectious Disease"/>
            <person name="Wu L."/>
            <person name="Ma J."/>
        </authorList>
    </citation>
    <scope>NUCLEOTIDE SEQUENCE [LARGE SCALE GENOMIC DNA]</scope>
    <source>
        <strain evidence="4 5">SKJ47</strain>
    </source>
</reference>
<gene>
    <name evidence="4" type="ORF">ACFQE9_14715</name>
</gene>
<dbReference type="PANTHER" id="PTHR23521">
    <property type="entry name" value="TRANSPORTER MFS SUPERFAMILY"/>
    <property type="match status" value="1"/>
</dbReference>
<dbReference type="RefSeq" id="WP_379746389.1">
    <property type="nucleotide sequence ID" value="NZ_JBHSVN010000001.1"/>
</dbReference>
<feature type="transmembrane region" description="Helical" evidence="2">
    <location>
        <begin position="323"/>
        <end position="346"/>
    </location>
</feature>
<protein>
    <submittedName>
        <fullName evidence="4">MFS transporter</fullName>
    </submittedName>
</protein>
<dbReference type="Proteomes" id="UP001596296">
    <property type="component" value="Unassembled WGS sequence"/>
</dbReference>
<comment type="caution">
    <text evidence="4">The sequence shown here is derived from an EMBL/GenBank/DDBJ whole genome shotgun (WGS) entry which is preliminary data.</text>
</comment>
<evidence type="ECO:0000313" key="4">
    <source>
        <dbReference type="EMBL" id="MFC6893846.1"/>
    </source>
</evidence>
<keyword evidence="2" id="KW-0812">Transmembrane</keyword>
<evidence type="ECO:0000313" key="5">
    <source>
        <dbReference type="Proteomes" id="UP001596296"/>
    </source>
</evidence>
<dbReference type="Gene3D" id="1.20.1250.20">
    <property type="entry name" value="MFS general substrate transporter like domains"/>
    <property type="match status" value="2"/>
</dbReference>
<dbReference type="AlphaFoldDB" id="A0ABD5V3T3"/>
<accession>A0ABD5V3T3</accession>
<dbReference type="InterPro" id="IPR020846">
    <property type="entry name" value="MFS_dom"/>
</dbReference>
<evidence type="ECO:0000256" key="1">
    <source>
        <dbReference type="SAM" id="MobiDB-lite"/>
    </source>
</evidence>
<feature type="transmembrane region" description="Helical" evidence="2">
    <location>
        <begin position="358"/>
        <end position="377"/>
    </location>
</feature>
<feature type="transmembrane region" description="Helical" evidence="2">
    <location>
        <begin position="290"/>
        <end position="317"/>
    </location>
</feature>
<dbReference type="PANTHER" id="PTHR23521:SF2">
    <property type="entry name" value="TRANSPORTER MFS SUPERFAMILY"/>
    <property type="match status" value="1"/>
</dbReference>